<keyword evidence="2" id="KW-0813">Transport</keyword>
<dbReference type="Gene3D" id="1.25.40.150">
    <property type="entry name" value="V-type ATPase, subunit H, C-terminal domain"/>
    <property type="match status" value="1"/>
</dbReference>
<dbReference type="GO" id="GO:0000221">
    <property type="term" value="C:vacuolar proton-transporting V-type ATPase, V1 domain"/>
    <property type="evidence" value="ECO:0007669"/>
    <property type="project" value="InterPro"/>
</dbReference>
<dbReference type="Pfam" id="PF11698">
    <property type="entry name" value="V-ATPase_H_C"/>
    <property type="match status" value="1"/>
</dbReference>
<evidence type="ECO:0000313" key="7">
    <source>
        <dbReference type="Proteomes" id="UP001210925"/>
    </source>
</evidence>
<dbReference type="InterPro" id="IPR011987">
    <property type="entry name" value="ATPase_V1-cplx_hsu_C"/>
</dbReference>
<comment type="caution">
    <text evidence="6">The sequence shown here is derived from an EMBL/GenBank/DDBJ whole genome shotgun (WGS) entry which is preliminary data.</text>
</comment>
<dbReference type="InterPro" id="IPR016024">
    <property type="entry name" value="ARM-type_fold"/>
</dbReference>
<name>A0AAD5UMN5_9FUNG</name>
<dbReference type="AlphaFoldDB" id="A0AAD5UMN5"/>
<evidence type="ECO:0000256" key="2">
    <source>
        <dbReference type="ARBA" id="ARBA00022448"/>
    </source>
</evidence>
<dbReference type="EMBL" id="JADGKB010000023">
    <property type="protein sequence ID" value="KAJ3258864.1"/>
    <property type="molecule type" value="Genomic_DNA"/>
</dbReference>
<reference evidence="6" key="1">
    <citation type="submission" date="2020-05" db="EMBL/GenBank/DDBJ databases">
        <title>Phylogenomic resolution of chytrid fungi.</title>
        <authorList>
            <person name="Stajich J.E."/>
            <person name="Amses K."/>
            <person name="Simmons R."/>
            <person name="Seto K."/>
            <person name="Myers J."/>
            <person name="Bonds A."/>
            <person name="Quandt C.A."/>
            <person name="Barry K."/>
            <person name="Liu P."/>
            <person name="Grigoriev I."/>
            <person name="Longcore J.E."/>
            <person name="James T.Y."/>
        </authorList>
    </citation>
    <scope>NUCLEOTIDE SEQUENCE</scope>
    <source>
        <strain evidence="6">PLAUS21</strain>
    </source>
</reference>
<keyword evidence="4" id="KW-0406">Ion transport</keyword>
<dbReference type="Proteomes" id="UP001210925">
    <property type="component" value="Unassembled WGS sequence"/>
</dbReference>
<dbReference type="InterPro" id="IPR011989">
    <property type="entry name" value="ARM-like"/>
</dbReference>
<feature type="domain" description="ATPase V1 complex subunit H C-terminal" evidence="5">
    <location>
        <begin position="305"/>
        <end position="388"/>
    </location>
</feature>
<dbReference type="InterPro" id="IPR004908">
    <property type="entry name" value="ATPase_V1-cplx_hsu"/>
</dbReference>
<keyword evidence="3" id="KW-0375">Hydrogen ion transport</keyword>
<evidence type="ECO:0000256" key="4">
    <source>
        <dbReference type="ARBA" id="ARBA00023065"/>
    </source>
</evidence>
<evidence type="ECO:0000313" key="6">
    <source>
        <dbReference type="EMBL" id="KAJ3258864.1"/>
    </source>
</evidence>
<organism evidence="6 7">
    <name type="scientific">Boothiomyces macroporosus</name>
    <dbReference type="NCBI Taxonomy" id="261099"/>
    <lineage>
        <taxon>Eukaryota</taxon>
        <taxon>Fungi</taxon>
        <taxon>Fungi incertae sedis</taxon>
        <taxon>Chytridiomycota</taxon>
        <taxon>Chytridiomycota incertae sedis</taxon>
        <taxon>Chytridiomycetes</taxon>
        <taxon>Rhizophydiales</taxon>
        <taxon>Terramycetaceae</taxon>
        <taxon>Boothiomyces</taxon>
    </lineage>
</organism>
<evidence type="ECO:0000259" key="5">
    <source>
        <dbReference type="Pfam" id="PF11698"/>
    </source>
</evidence>
<sequence>MAEKEEDVSIDAPLISSHNDYLLDQTNGYQKASLINEQELTLIRQFEIGTTDKQQYVTLFLALLNKLSRVDTLQSILVLIDDFIQQDGVAQLFLADQSVFSLFNKLLSKEDEYIQLKAAKIMIFLLGESHSSYPADPTELFTWVVFQLASTNSNVVDICLQFLQSLLAINMYRKEFVKQADGVLALLNILNKAGQSPQVQYQAIYSIWLLSFVKEIAADLEKKYHVIPVLRDIAKSAIKEKVVRIVISTFKNMLINAPTENIIPMLGHKLLGVIETLSVRKWSDPEITEDLMYVREELSHHVASLSTFDEYSTEVLSRRLEWSPPHLSEQFWKLNSNKLNDNQFELVKLIHINNRTLVDIIKTSEDPTVLSVAAYDLGQYCKYANNAKK</sequence>
<dbReference type="PANTHER" id="PTHR10698">
    <property type="entry name" value="V-TYPE PROTON ATPASE SUBUNIT H"/>
    <property type="match status" value="1"/>
</dbReference>
<dbReference type="InterPro" id="IPR038497">
    <property type="entry name" value="ATPase_V1-cplx_hsu_C_sf"/>
</dbReference>
<dbReference type="SUPFAM" id="SSF48371">
    <property type="entry name" value="ARM repeat"/>
    <property type="match status" value="1"/>
</dbReference>
<dbReference type="GO" id="GO:0046961">
    <property type="term" value="F:proton-transporting ATPase activity, rotational mechanism"/>
    <property type="evidence" value="ECO:0007669"/>
    <property type="project" value="InterPro"/>
</dbReference>
<dbReference type="Gene3D" id="1.25.10.10">
    <property type="entry name" value="Leucine-rich Repeat Variant"/>
    <property type="match status" value="1"/>
</dbReference>
<protein>
    <submittedName>
        <fullName evidence="6">H(+)-transporting V1 sector ATPase subunit H</fullName>
    </submittedName>
</protein>
<proteinExistence type="inferred from homology"/>
<dbReference type="PANTHER" id="PTHR10698:SF0">
    <property type="entry name" value="V-TYPE PROTON ATPASE SUBUNIT H"/>
    <property type="match status" value="1"/>
</dbReference>
<evidence type="ECO:0000256" key="3">
    <source>
        <dbReference type="ARBA" id="ARBA00022781"/>
    </source>
</evidence>
<dbReference type="Pfam" id="PF03224">
    <property type="entry name" value="V-ATPase_H_N"/>
    <property type="match status" value="1"/>
</dbReference>
<gene>
    <name evidence="6" type="primary">VMA13</name>
    <name evidence="6" type="ORF">HK103_003246</name>
</gene>
<dbReference type="GO" id="GO:0000329">
    <property type="term" value="C:fungal-type vacuole membrane"/>
    <property type="evidence" value="ECO:0007669"/>
    <property type="project" value="TreeGrafter"/>
</dbReference>
<evidence type="ECO:0000256" key="1">
    <source>
        <dbReference type="ARBA" id="ARBA00008613"/>
    </source>
</evidence>
<accession>A0AAD5UMN5</accession>
<keyword evidence="7" id="KW-1185">Reference proteome</keyword>
<comment type="similarity">
    <text evidence="1">Belongs to the V-ATPase H subunit family.</text>
</comment>